<dbReference type="PROSITE" id="PS50887">
    <property type="entry name" value="GGDEF"/>
    <property type="match status" value="1"/>
</dbReference>
<evidence type="ECO:0000313" key="4">
    <source>
        <dbReference type="EMBL" id="GAA3392487.1"/>
    </source>
</evidence>
<evidence type="ECO:0000313" key="5">
    <source>
        <dbReference type="Proteomes" id="UP001501676"/>
    </source>
</evidence>
<feature type="transmembrane region" description="Helical" evidence="2">
    <location>
        <begin position="132"/>
        <end position="151"/>
    </location>
</feature>
<feature type="transmembrane region" description="Helical" evidence="2">
    <location>
        <begin position="7"/>
        <end position="28"/>
    </location>
</feature>
<keyword evidence="5" id="KW-1185">Reference proteome</keyword>
<feature type="transmembrane region" description="Helical" evidence="2">
    <location>
        <begin position="40"/>
        <end position="57"/>
    </location>
</feature>
<dbReference type="InterPro" id="IPR029787">
    <property type="entry name" value="Nucleotide_cyclase"/>
</dbReference>
<dbReference type="InterPro" id="IPR000160">
    <property type="entry name" value="GGDEF_dom"/>
</dbReference>
<gene>
    <name evidence="4" type="ORF">GCM10020369_54360</name>
</gene>
<feature type="region of interest" description="Disordered" evidence="1">
    <location>
        <begin position="483"/>
        <end position="502"/>
    </location>
</feature>
<dbReference type="CDD" id="cd01949">
    <property type="entry name" value="GGDEF"/>
    <property type="match status" value="1"/>
</dbReference>
<reference evidence="5" key="1">
    <citation type="journal article" date="2019" name="Int. J. Syst. Evol. Microbiol.">
        <title>The Global Catalogue of Microorganisms (GCM) 10K type strain sequencing project: providing services to taxonomists for standard genome sequencing and annotation.</title>
        <authorList>
            <consortium name="The Broad Institute Genomics Platform"/>
            <consortium name="The Broad Institute Genome Sequencing Center for Infectious Disease"/>
            <person name="Wu L."/>
            <person name="Ma J."/>
        </authorList>
    </citation>
    <scope>NUCLEOTIDE SEQUENCE [LARGE SCALE GENOMIC DNA]</scope>
    <source>
        <strain evidence="5">JCM 9458</strain>
    </source>
</reference>
<dbReference type="PANTHER" id="PTHR45138:SF9">
    <property type="entry name" value="DIGUANYLATE CYCLASE DGCM-RELATED"/>
    <property type="match status" value="1"/>
</dbReference>
<sequence>MRWSPRAVPPWALFIGLGLIAIVVYRLAPLLGVPELGRNLLYWTLDASAVVVLLIGARLHRPTTRWPWWLLALGQLSALGADITFYGASLVDVTLPYPSVADLLYLLQYLLDGVALFLLIRRRTPGWDVPALVDASIVAVAAGLVSWVFLISPGASGGGMTTAGVLTTAAYPVGDLVLLSVGARLMLGAGSRPPAFRLLASGFVLVLVPDALYTWQVFAGTYTEGGWLESMWMGSWILLGAAGLHPSMRELSEESPVAAPHAGLGRMVVLAGASLLAPATLFVQYLREAPLHVPLVATVCAVLFLLVLTRMAGLVVAQERVAITDGLTGLRTRRYFEHALATTAERAAGGSGLAVLLLDVDHFKTVNDTYGHHGGDRVLCEIARRLTQAVRPGDLVARYGGEEFAVLLPSVTPREARQIADRVHRGIRRTPITVSGSAATTVTVSVGVATLPVDAPDPAALMLLADQLLYAAKDNGRDRVAAGASLSAAPDPIERGPVSRAS</sequence>
<evidence type="ECO:0000256" key="1">
    <source>
        <dbReference type="SAM" id="MobiDB-lite"/>
    </source>
</evidence>
<keyword evidence="2" id="KW-1133">Transmembrane helix</keyword>
<dbReference type="NCBIfam" id="TIGR00254">
    <property type="entry name" value="GGDEF"/>
    <property type="match status" value="1"/>
</dbReference>
<feature type="transmembrane region" description="Helical" evidence="2">
    <location>
        <begin position="69"/>
        <end position="91"/>
    </location>
</feature>
<dbReference type="Gene3D" id="3.30.70.270">
    <property type="match status" value="1"/>
</dbReference>
<dbReference type="EMBL" id="BAAAYN010000038">
    <property type="protein sequence ID" value="GAA3392487.1"/>
    <property type="molecule type" value="Genomic_DNA"/>
</dbReference>
<dbReference type="Pfam" id="PF00990">
    <property type="entry name" value="GGDEF"/>
    <property type="match status" value="1"/>
</dbReference>
<comment type="caution">
    <text evidence="4">The sequence shown here is derived from an EMBL/GenBank/DDBJ whole genome shotgun (WGS) entry which is preliminary data.</text>
</comment>
<organism evidence="4 5">
    <name type="scientific">Cryptosporangium minutisporangium</name>
    <dbReference type="NCBI Taxonomy" id="113569"/>
    <lineage>
        <taxon>Bacteria</taxon>
        <taxon>Bacillati</taxon>
        <taxon>Actinomycetota</taxon>
        <taxon>Actinomycetes</taxon>
        <taxon>Cryptosporangiales</taxon>
        <taxon>Cryptosporangiaceae</taxon>
        <taxon>Cryptosporangium</taxon>
    </lineage>
</organism>
<evidence type="ECO:0000259" key="3">
    <source>
        <dbReference type="PROSITE" id="PS50887"/>
    </source>
</evidence>
<feature type="domain" description="GGDEF" evidence="3">
    <location>
        <begin position="351"/>
        <end position="485"/>
    </location>
</feature>
<evidence type="ECO:0000256" key="2">
    <source>
        <dbReference type="SAM" id="Phobius"/>
    </source>
</evidence>
<dbReference type="InterPro" id="IPR043128">
    <property type="entry name" value="Rev_trsase/Diguanyl_cyclase"/>
</dbReference>
<feature type="transmembrane region" description="Helical" evidence="2">
    <location>
        <begin position="195"/>
        <end position="215"/>
    </location>
</feature>
<keyword evidence="2" id="KW-0812">Transmembrane</keyword>
<name>A0ABP6T4Z2_9ACTN</name>
<accession>A0ABP6T4Z2</accession>
<feature type="transmembrane region" description="Helical" evidence="2">
    <location>
        <begin position="264"/>
        <end position="285"/>
    </location>
</feature>
<dbReference type="SMART" id="SM00267">
    <property type="entry name" value="GGDEF"/>
    <property type="match status" value="1"/>
</dbReference>
<feature type="transmembrane region" description="Helical" evidence="2">
    <location>
        <begin position="103"/>
        <end position="120"/>
    </location>
</feature>
<protein>
    <recommendedName>
        <fullName evidence="3">GGDEF domain-containing protein</fullName>
    </recommendedName>
</protein>
<keyword evidence="2" id="KW-0472">Membrane</keyword>
<dbReference type="InterPro" id="IPR050469">
    <property type="entry name" value="Diguanylate_Cyclase"/>
</dbReference>
<proteinExistence type="predicted"/>
<feature type="transmembrane region" description="Helical" evidence="2">
    <location>
        <begin position="163"/>
        <end position="183"/>
    </location>
</feature>
<feature type="transmembrane region" description="Helical" evidence="2">
    <location>
        <begin position="291"/>
        <end position="308"/>
    </location>
</feature>
<dbReference type="RefSeq" id="WP_345731058.1">
    <property type="nucleotide sequence ID" value="NZ_BAAAYN010000038.1"/>
</dbReference>
<dbReference type="Proteomes" id="UP001501676">
    <property type="component" value="Unassembled WGS sequence"/>
</dbReference>
<dbReference type="SUPFAM" id="SSF55073">
    <property type="entry name" value="Nucleotide cyclase"/>
    <property type="match status" value="1"/>
</dbReference>
<dbReference type="PANTHER" id="PTHR45138">
    <property type="entry name" value="REGULATORY COMPONENTS OF SENSORY TRANSDUCTION SYSTEM"/>
    <property type="match status" value="1"/>
</dbReference>